<keyword evidence="2" id="KW-1185">Reference proteome</keyword>
<dbReference type="SUPFAM" id="SSF51556">
    <property type="entry name" value="Metallo-dependent hydrolases"/>
    <property type="match status" value="1"/>
</dbReference>
<dbReference type="PROSITE" id="PS51365">
    <property type="entry name" value="RENAL_DIPEPTIDASE_2"/>
    <property type="match status" value="1"/>
</dbReference>
<dbReference type="InterPro" id="IPR008257">
    <property type="entry name" value="Pept_M19"/>
</dbReference>
<evidence type="ECO:0000313" key="2">
    <source>
        <dbReference type="Proteomes" id="UP000614200"/>
    </source>
</evidence>
<dbReference type="Gene3D" id="3.20.20.140">
    <property type="entry name" value="Metal-dependent hydrolases"/>
    <property type="match status" value="1"/>
</dbReference>
<dbReference type="Pfam" id="PF01244">
    <property type="entry name" value="Peptidase_M19"/>
    <property type="match status" value="1"/>
</dbReference>
<dbReference type="Proteomes" id="UP000614200">
    <property type="component" value="Unassembled WGS sequence"/>
</dbReference>
<dbReference type="RefSeq" id="WP_194700711.1">
    <property type="nucleotide sequence ID" value="NZ_JADKNH010000002.1"/>
</dbReference>
<dbReference type="PANTHER" id="PTHR10443">
    <property type="entry name" value="MICROSOMAL DIPEPTIDASE"/>
    <property type="match status" value="1"/>
</dbReference>
<accession>A0ABR9ZPZ0</accession>
<protein>
    <submittedName>
        <fullName evidence="1">Dipeptidase</fullName>
    </submittedName>
</protein>
<reference evidence="1 2" key="1">
    <citation type="submission" date="2020-11" db="EMBL/GenBank/DDBJ databases">
        <title>Fusibacter basophilias sp. nov.</title>
        <authorList>
            <person name="Qiu D."/>
        </authorList>
    </citation>
    <scope>NUCLEOTIDE SEQUENCE [LARGE SCALE GENOMIC DNA]</scope>
    <source>
        <strain evidence="1 2">Q10-2</strain>
    </source>
</reference>
<name>A0ABR9ZPZ0_9FIRM</name>
<gene>
    <name evidence="1" type="ORF">ISU02_05115</name>
</gene>
<proteinExistence type="predicted"/>
<evidence type="ECO:0000313" key="1">
    <source>
        <dbReference type="EMBL" id="MBF4692484.1"/>
    </source>
</evidence>
<dbReference type="InterPro" id="IPR032466">
    <property type="entry name" value="Metal_Hydrolase"/>
</dbReference>
<comment type="caution">
    <text evidence="1">The sequence shown here is derived from an EMBL/GenBank/DDBJ whole genome shotgun (WGS) entry which is preliminary data.</text>
</comment>
<dbReference type="CDD" id="cd01301">
    <property type="entry name" value="rDP_like"/>
    <property type="match status" value="1"/>
</dbReference>
<dbReference type="EMBL" id="JADKNH010000002">
    <property type="protein sequence ID" value="MBF4692484.1"/>
    <property type="molecule type" value="Genomic_DNA"/>
</dbReference>
<organism evidence="1 2">
    <name type="scientific">Fusibacter ferrireducens</name>
    <dbReference type="NCBI Taxonomy" id="2785058"/>
    <lineage>
        <taxon>Bacteria</taxon>
        <taxon>Bacillati</taxon>
        <taxon>Bacillota</taxon>
        <taxon>Clostridia</taxon>
        <taxon>Eubacteriales</taxon>
        <taxon>Eubacteriales Family XII. Incertae Sedis</taxon>
        <taxon>Fusibacter</taxon>
    </lineage>
</organism>
<dbReference type="PANTHER" id="PTHR10443:SF12">
    <property type="entry name" value="DIPEPTIDASE"/>
    <property type="match status" value="1"/>
</dbReference>
<sequence>MKFIDMHCDTLMQLLIHDHDRANLLKSEFTSVDFERMQAGGQLAQFFAVFLPPPQFYESFEVEGLTDSEYINILHGYLMKNLEANEALIKIAYNAHDLVENEKQGVMSAVLTMEDGRDVNGKLSRIKTFYDMGFRAMSLTWNYENCFGYPNSREPEIMHQGLKDFGREAVEYMQTLGMIVDVSHLSDGGFYDVAQICKKPFVATHSNARSVSNHPRNLTDDMIKILAKHGGITGINFAPAFSNADLSEHHGYVKAYAEMARHIVNVGGIDVIGLGSDFDGIGGILEVDSSDKMYLLENALRKVGFNTTEIEKIFYKNVLRVMYDCL</sequence>